<organism evidence="2 3">
    <name type="scientific">Actinoplanes subglobosus</name>
    <dbReference type="NCBI Taxonomy" id="1547892"/>
    <lineage>
        <taxon>Bacteria</taxon>
        <taxon>Bacillati</taxon>
        <taxon>Actinomycetota</taxon>
        <taxon>Actinomycetes</taxon>
        <taxon>Micromonosporales</taxon>
        <taxon>Micromonosporaceae</taxon>
        <taxon>Actinoplanes</taxon>
    </lineage>
</organism>
<reference evidence="3" key="1">
    <citation type="journal article" date="2019" name="Int. J. Syst. Evol. Microbiol.">
        <title>The Global Catalogue of Microorganisms (GCM) 10K type strain sequencing project: providing services to taxonomists for standard genome sequencing and annotation.</title>
        <authorList>
            <consortium name="The Broad Institute Genomics Platform"/>
            <consortium name="The Broad Institute Genome Sequencing Center for Infectious Disease"/>
            <person name="Wu L."/>
            <person name="Ma J."/>
        </authorList>
    </citation>
    <scope>NUCLEOTIDE SEQUENCE [LARGE SCALE GENOMIC DNA]</scope>
    <source>
        <strain evidence="3">TBRC 5832</strain>
    </source>
</reference>
<dbReference type="RefSeq" id="WP_378069251.1">
    <property type="nucleotide sequence ID" value="NZ_JBHSBL010000019.1"/>
</dbReference>
<protein>
    <submittedName>
        <fullName evidence="2">Uncharacterized protein</fullName>
    </submittedName>
</protein>
<sequence>MVDVEVRSRVTGTSGGLPPVRVRPAGESTTARELIRLAVEEQLRLAGADAARCRGALARQFLSDEDVRAQAASGVIRMPSGPVSPPGVEGEVTRAQRAFGRGVFVMFHAGRQVTGLDEPVTVRAGEPVVFLRLVALVGG</sequence>
<evidence type="ECO:0000313" key="2">
    <source>
        <dbReference type="EMBL" id="MFC4068351.1"/>
    </source>
</evidence>
<evidence type="ECO:0000313" key="3">
    <source>
        <dbReference type="Proteomes" id="UP001595867"/>
    </source>
</evidence>
<accession>A0ABV8IYI4</accession>
<gene>
    <name evidence="2" type="ORF">ACFO0C_25775</name>
</gene>
<proteinExistence type="predicted"/>
<comment type="caution">
    <text evidence="2">The sequence shown here is derived from an EMBL/GenBank/DDBJ whole genome shotgun (WGS) entry which is preliminary data.</text>
</comment>
<keyword evidence="3" id="KW-1185">Reference proteome</keyword>
<dbReference type="EMBL" id="JBHSBL010000019">
    <property type="protein sequence ID" value="MFC4068351.1"/>
    <property type="molecule type" value="Genomic_DNA"/>
</dbReference>
<evidence type="ECO:0000256" key="1">
    <source>
        <dbReference type="SAM" id="MobiDB-lite"/>
    </source>
</evidence>
<dbReference type="Proteomes" id="UP001595867">
    <property type="component" value="Unassembled WGS sequence"/>
</dbReference>
<feature type="region of interest" description="Disordered" evidence="1">
    <location>
        <begin position="1"/>
        <end position="24"/>
    </location>
</feature>
<name>A0ABV8IYI4_9ACTN</name>